<evidence type="ECO:0000259" key="16">
    <source>
        <dbReference type="SMART" id="SM00563"/>
    </source>
</evidence>
<evidence type="ECO:0000256" key="6">
    <source>
        <dbReference type="ARBA" id="ARBA00013432"/>
    </source>
</evidence>
<evidence type="ECO:0000256" key="2">
    <source>
        <dbReference type="ARBA" id="ARBA00004765"/>
    </source>
</evidence>
<dbReference type="PIRSF" id="PIRSF500064">
    <property type="entry name" value="GPAT"/>
    <property type="match status" value="1"/>
</dbReference>
<dbReference type="InterPro" id="IPR041728">
    <property type="entry name" value="GPAT/DHAPAT_LPLAT"/>
</dbReference>
<comment type="caution">
    <text evidence="17">The sequence shown here is derived from an EMBL/GenBank/DDBJ whole genome shotgun (WGS) entry which is preliminary data.</text>
</comment>
<evidence type="ECO:0000256" key="12">
    <source>
        <dbReference type="ARBA" id="ARBA00023264"/>
    </source>
</evidence>
<evidence type="ECO:0000313" key="18">
    <source>
        <dbReference type="Proteomes" id="UP001218788"/>
    </source>
</evidence>
<dbReference type="EC" id="2.3.1.15" evidence="5 15"/>
<keyword evidence="13 15" id="KW-0012">Acyltransferase</keyword>
<keyword evidence="9 15" id="KW-0808">Transferase</keyword>
<evidence type="ECO:0000256" key="14">
    <source>
        <dbReference type="ARBA" id="ARBA00048427"/>
    </source>
</evidence>
<protein>
    <recommendedName>
        <fullName evidence="6 15">Glycerol-3-phosphate acyltransferase</fullName>
        <shortName evidence="15">GPAT</shortName>
        <ecNumber evidence="5 15">2.3.1.15</ecNumber>
    </recommendedName>
</protein>
<comment type="domain">
    <text evidence="15">The HXXXXD motif is essential for acyltransferase activity and may constitute the binding site for the phosphate moiety of the glycerol-3-phosphate.</text>
</comment>
<evidence type="ECO:0000256" key="13">
    <source>
        <dbReference type="ARBA" id="ARBA00023315"/>
    </source>
</evidence>
<name>A0ABT5L057_9ALTE</name>
<comment type="similarity">
    <text evidence="4 15">Belongs to the GPAT/DAPAT family.</text>
</comment>
<dbReference type="Pfam" id="PF19277">
    <property type="entry name" value="GPAT_C"/>
    <property type="match status" value="1"/>
</dbReference>
<dbReference type="CDD" id="cd07993">
    <property type="entry name" value="LPLAT_DHAPAT-like"/>
    <property type="match status" value="1"/>
</dbReference>
<keyword evidence="8 15" id="KW-0444">Lipid biosynthesis</keyword>
<comment type="catalytic activity">
    <reaction evidence="14 15">
        <text>sn-glycerol 3-phosphate + an acyl-CoA = a 1-acyl-sn-glycero-3-phosphate + CoA</text>
        <dbReference type="Rhea" id="RHEA:15325"/>
        <dbReference type="ChEBI" id="CHEBI:57287"/>
        <dbReference type="ChEBI" id="CHEBI:57597"/>
        <dbReference type="ChEBI" id="CHEBI:57970"/>
        <dbReference type="ChEBI" id="CHEBI:58342"/>
        <dbReference type="EC" id="2.3.1.15"/>
    </reaction>
</comment>
<dbReference type="InterPro" id="IPR022284">
    <property type="entry name" value="GPAT/DHAPAT"/>
</dbReference>
<reference evidence="17 18" key="1">
    <citation type="submission" date="2022-10" db="EMBL/GenBank/DDBJ databases">
        <title>Alteromonas sp. chi3 Genome sequencing.</title>
        <authorList>
            <person name="Park S."/>
        </authorList>
    </citation>
    <scope>NUCLEOTIDE SEQUENCE [LARGE SCALE GENOMIC DNA]</scope>
    <source>
        <strain evidence="18">chi3</strain>
    </source>
</reference>
<evidence type="ECO:0000313" key="17">
    <source>
        <dbReference type="EMBL" id="MDC8829267.1"/>
    </source>
</evidence>
<keyword evidence="18" id="KW-1185">Reference proteome</keyword>
<keyword evidence="10 15" id="KW-0472">Membrane</keyword>
<dbReference type="HAMAP" id="MF_00393">
    <property type="entry name" value="Glyc3P_acyltrans"/>
    <property type="match status" value="1"/>
</dbReference>
<dbReference type="InterPro" id="IPR045520">
    <property type="entry name" value="GPAT/DHAPAT_C"/>
</dbReference>
<accession>A0ABT5L057</accession>
<dbReference type="PANTHER" id="PTHR12563">
    <property type="entry name" value="GLYCEROL-3-PHOSPHATE ACYLTRANSFERASE"/>
    <property type="match status" value="1"/>
</dbReference>
<evidence type="ECO:0000256" key="4">
    <source>
        <dbReference type="ARBA" id="ARBA00007937"/>
    </source>
</evidence>
<dbReference type="GO" id="GO:0004366">
    <property type="term" value="F:glycerol-3-phosphate O-acyltransferase activity"/>
    <property type="evidence" value="ECO:0007669"/>
    <property type="project" value="UniProtKB-EC"/>
</dbReference>
<dbReference type="InterPro" id="IPR028354">
    <property type="entry name" value="GPAT_PlsB"/>
</dbReference>
<feature type="short sequence motif" description="HXXXXD motif" evidence="15">
    <location>
        <begin position="308"/>
        <end position="313"/>
    </location>
</feature>
<keyword evidence="11 15" id="KW-0594">Phospholipid biosynthesis</keyword>
<comment type="subcellular location">
    <subcellularLocation>
        <location evidence="1 15">Cell membrane</location>
        <topology evidence="1 15">Peripheral membrane protein</topology>
        <orientation evidence="1 15">Cytoplasmic side</orientation>
    </subcellularLocation>
</comment>
<keyword evidence="12 15" id="KW-1208">Phospholipid metabolism</keyword>
<comment type="pathway">
    <text evidence="3">Lipid metabolism.</text>
</comment>
<feature type="domain" description="Phospholipid/glycerol acyltransferase" evidence="16">
    <location>
        <begin position="303"/>
        <end position="430"/>
    </location>
</feature>
<comment type="pathway">
    <text evidence="2 15">Phospholipid metabolism; CDP-diacylglycerol biosynthesis; CDP-diacylglycerol from sn-glycerol 3-phosphate: step 1/3.</text>
</comment>
<proteinExistence type="inferred from homology"/>
<dbReference type="EMBL" id="JAQQXP010000001">
    <property type="protein sequence ID" value="MDC8829267.1"/>
    <property type="molecule type" value="Genomic_DNA"/>
</dbReference>
<evidence type="ECO:0000256" key="10">
    <source>
        <dbReference type="ARBA" id="ARBA00023136"/>
    </source>
</evidence>
<evidence type="ECO:0000256" key="11">
    <source>
        <dbReference type="ARBA" id="ARBA00023209"/>
    </source>
</evidence>
<evidence type="ECO:0000256" key="7">
    <source>
        <dbReference type="ARBA" id="ARBA00022475"/>
    </source>
</evidence>
<sequence length="831" mass="93635">MTWMRQALLNVFRLPVKWLVKTKSIPLDVESELGIDKTRPIIYLLPTDSITDQLALKMTTERLGLPSPLENVSLANKHYPGSLFLRRTDALFRKRRSDTDIEPVFTDLFQLHHQHTELNIQVVPVFVTWGRAPGKGKPGFADLITHAATPSWLRKFFIVLFLGRDSFISFSRAVSTRAMVDHQASDAFSAHKLARVASTHFHRKRQVMNGPTLLDRQELNNAVLGSAMVRSALSDEMRSKNLSADEARQVAANYLTEIAADYREGLIRFGDRLLTRIWNKIYNGISVGHADRIRELANNGHEIIYVPCHRSHMDYLLLTYVIYHEGLVTPHIAAGINLNFWPVGGIFRRGGAFFLRRSFAGNKLYTAVFREYLELLFKKGYAVKYYPEGGRSRTGRLIPPKTGMLAMTIQAAIKGVNRPVSLVPVYIGYENVMEVKSYLSELKGGAKKKESNWQVFSAIKKLKNYGHGYVNFGEPVSLNQFLDNKAPNWRESHVNNPEQKPAWLTPTVNSLAGELMTRVNSAAAINGMALSSLCLLASKTQTMSKPELLQAMRDYLALFNAAPYSKDATLPSQDAAEMLESTLALNRLQVTADSYGTLISPLPDNAVFLTYYRNNIIHLFALPGIVMTAIFAHGRLEKSTVLQLIAALYPLLQRELFMFLSQDQALAYTAELIDAFKHSGMLQQKGRYLVPPEADSDHFHSSWLLSRCMQETLQRYAVVLTILKREKSLSRSTLESESKTVAERLSKLYGMHSPEFYDKNVLSSFISALRDNHWLDAADDGALKYSEEASALRGDIMALVWPEIAQHLQKDILQQPSESAPDKEASQHETL</sequence>
<evidence type="ECO:0000256" key="3">
    <source>
        <dbReference type="ARBA" id="ARBA00005189"/>
    </source>
</evidence>
<keyword evidence="15" id="KW-0443">Lipid metabolism</keyword>
<dbReference type="SUPFAM" id="SSF69593">
    <property type="entry name" value="Glycerol-3-phosphate (1)-acyltransferase"/>
    <property type="match status" value="1"/>
</dbReference>
<evidence type="ECO:0000256" key="1">
    <source>
        <dbReference type="ARBA" id="ARBA00004413"/>
    </source>
</evidence>
<dbReference type="PIRSF" id="PIRSF000437">
    <property type="entry name" value="GPAT_DHAPAT"/>
    <property type="match status" value="1"/>
</dbReference>
<dbReference type="NCBIfam" id="NF003441">
    <property type="entry name" value="PRK04974.1"/>
    <property type="match status" value="1"/>
</dbReference>
<evidence type="ECO:0000256" key="8">
    <source>
        <dbReference type="ARBA" id="ARBA00022516"/>
    </source>
</evidence>
<dbReference type="PANTHER" id="PTHR12563:SF17">
    <property type="entry name" value="DIHYDROXYACETONE PHOSPHATE ACYLTRANSFERASE"/>
    <property type="match status" value="1"/>
</dbReference>
<keyword evidence="7 15" id="KW-1003">Cell membrane</keyword>
<dbReference type="NCBIfam" id="TIGR03703">
    <property type="entry name" value="plsB"/>
    <property type="match status" value="1"/>
</dbReference>
<dbReference type="Pfam" id="PF01553">
    <property type="entry name" value="Acyltransferase"/>
    <property type="match status" value="1"/>
</dbReference>
<evidence type="ECO:0000256" key="15">
    <source>
        <dbReference type="HAMAP-Rule" id="MF_00393"/>
    </source>
</evidence>
<gene>
    <name evidence="15 17" type="primary">plsB</name>
    <name evidence="17" type="ORF">OIK42_00705</name>
</gene>
<organism evidence="17 18">
    <name type="scientific">Alteromonas gilva</name>
    <dbReference type="NCBI Taxonomy" id="2987522"/>
    <lineage>
        <taxon>Bacteria</taxon>
        <taxon>Pseudomonadati</taxon>
        <taxon>Pseudomonadota</taxon>
        <taxon>Gammaproteobacteria</taxon>
        <taxon>Alteromonadales</taxon>
        <taxon>Alteromonadaceae</taxon>
        <taxon>Alteromonas/Salinimonas group</taxon>
        <taxon>Alteromonas</taxon>
    </lineage>
</organism>
<evidence type="ECO:0000256" key="5">
    <source>
        <dbReference type="ARBA" id="ARBA00013113"/>
    </source>
</evidence>
<dbReference type="Proteomes" id="UP001218788">
    <property type="component" value="Unassembled WGS sequence"/>
</dbReference>
<evidence type="ECO:0000256" key="9">
    <source>
        <dbReference type="ARBA" id="ARBA00022679"/>
    </source>
</evidence>
<dbReference type="RefSeq" id="WP_273637637.1">
    <property type="nucleotide sequence ID" value="NZ_JAQQXP010000001.1"/>
</dbReference>
<dbReference type="SMART" id="SM00563">
    <property type="entry name" value="PlsC"/>
    <property type="match status" value="1"/>
</dbReference>
<dbReference type="InterPro" id="IPR002123">
    <property type="entry name" value="Plipid/glycerol_acylTrfase"/>
</dbReference>